<dbReference type="GO" id="GO:0004089">
    <property type="term" value="F:carbonate dehydratase activity"/>
    <property type="evidence" value="ECO:0007669"/>
    <property type="project" value="InterPro"/>
</dbReference>
<evidence type="ECO:0000256" key="4">
    <source>
        <dbReference type="ARBA" id="ARBA00022833"/>
    </source>
</evidence>
<reference evidence="5" key="1">
    <citation type="submission" date="2020-05" db="EMBL/GenBank/DDBJ databases">
        <authorList>
            <person name="Chiriac C."/>
            <person name="Salcher M."/>
            <person name="Ghai R."/>
            <person name="Kavagutti S V."/>
        </authorList>
    </citation>
    <scope>NUCLEOTIDE SEQUENCE</scope>
</reference>
<evidence type="ECO:0000313" key="5">
    <source>
        <dbReference type="EMBL" id="CAB4637979.1"/>
    </source>
</evidence>
<dbReference type="PANTHER" id="PTHR43175">
    <property type="entry name" value="CARBONIC ANHYDRASE"/>
    <property type="match status" value="1"/>
</dbReference>
<protein>
    <submittedName>
        <fullName evidence="5">Unannotated protein</fullName>
    </submittedName>
</protein>
<sequence>MCFDAKSGVPRRPFLWQDNGMVQPAEFIPSTDDLVNNNRLFAKSFPDSGLPLAPKRHLAIVACMDSRMDIFQMLGLSHGDAHIIRNAGGVVTDDVIRSLVLSQRRLGTQEVILIHHTNCGLHNVDEDSFKHEIEDECGIRPWWALESFRDPYKSVTQNMKRLSMSPFIKHKMHIRGFVYDVTDGLLHEAL</sequence>
<evidence type="ECO:0000256" key="3">
    <source>
        <dbReference type="ARBA" id="ARBA00022723"/>
    </source>
</evidence>
<gene>
    <name evidence="5" type="ORF">UFOPK1960_01111</name>
</gene>
<dbReference type="GO" id="GO:0008270">
    <property type="term" value="F:zinc ion binding"/>
    <property type="evidence" value="ECO:0007669"/>
    <property type="project" value="InterPro"/>
</dbReference>
<comment type="similarity">
    <text evidence="2">Belongs to the beta-class carbonic anhydrase family.</text>
</comment>
<dbReference type="AlphaFoldDB" id="A0A6J6JQA2"/>
<evidence type="ECO:0000256" key="2">
    <source>
        <dbReference type="ARBA" id="ARBA00006217"/>
    </source>
</evidence>
<dbReference type="SMART" id="SM00947">
    <property type="entry name" value="Pro_CA"/>
    <property type="match status" value="1"/>
</dbReference>
<comment type="cofactor">
    <cofactor evidence="1">
        <name>Zn(2+)</name>
        <dbReference type="ChEBI" id="CHEBI:29105"/>
    </cofactor>
</comment>
<keyword evidence="3" id="KW-0479">Metal-binding</keyword>
<keyword evidence="4" id="KW-0862">Zinc</keyword>
<proteinExistence type="inferred from homology"/>
<evidence type="ECO:0000256" key="1">
    <source>
        <dbReference type="ARBA" id="ARBA00001947"/>
    </source>
</evidence>
<dbReference type="InterPro" id="IPR001765">
    <property type="entry name" value="Carbonic_anhydrase"/>
</dbReference>
<dbReference type="InterPro" id="IPR036874">
    <property type="entry name" value="Carbonic_anhydrase_sf"/>
</dbReference>
<dbReference type="CDD" id="cd03379">
    <property type="entry name" value="beta_CA_cladeD"/>
    <property type="match status" value="1"/>
</dbReference>
<dbReference type="Pfam" id="PF00484">
    <property type="entry name" value="Pro_CA"/>
    <property type="match status" value="1"/>
</dbReference>
<dbReference type="SUPFAM" id="SSF53056">
    <property type="entry name" value="beta-carbonic anhydrase, cab"/>
    <property type="match status" value="1"/>
</dbReference>
<name>A0A6J6JQA2_9ZZZZ</name>
<dbReference type="PANTHER" id="PTHR43175:SF3">
    <property type="entry name" value="CARBON DISULFIDE HYDROLASE"/>
    <property type="match status" value="1"/>
</dbReference>
<organism evidence="5">
    <name type="scientific">freshwater metagenome</name>
    <dbReference type="NCBI Taxonomy" id="449393"/>
    <lineage>
        <taxon>unclassified sequences</taxon>
        <taxon>metagenomes</taxon>
        <taxon>ecological metagenomes</taxon>
    </lineage>
</organism>
<dbReference type="EMBL" id="CAEZVL010000197">
    <property type="protein sequence ID" value="CAB4637979.1"/>
    <property type="molecule type" value="Genomic_DNA"/>
</dbReference>
<dbReference type="Gene3D" id="3.40.1050.10">
    <property type="entry name" value="Carbonic anhydrase"/>
    <property type="match status" value="1"/>
</dbReference>
<accession>A0A6J6JQA2</accession>